<name>A0A2P2N1L9_RHIMU</name>
<evidence type="ECO:0000313" key="1">
    <source>
        <dbReference type="EMBL" id="MBX36347.1"/>
    </source>
</evidence>
<protein>
    <submittedName>
        <fullName evidence="1">Uncharacterized protein</fullName>
    </submittedName>
</protein>
<reference evidence="1" key="1">
    <citation type="submission" date="2018-02" db="EMBL/GenBank/DDBJ databases">
        <title>Rhizophora mucronata_Transcriptome.</title>
        <authorList>
            <person name="Meera S.P."/>
            <person name="Sreeshan A."/>
            <person name="Augustine A."/>
        </authorList>
    </citation>
    <scope>NUCLEOTIDE SEQUENCE</scope>
    <source>
        <tissue evidence="1">Leaf</tissue>
    </source>
</reference>
<organism evidence="1">
    <name type="scientific">Rhizophora mucronata</name>
    <name type="common">Asiatic mangrove</name>
    <dbReference type="NCBI Taxonomy" id="61149"/>
    <lineage>
        <taxon>Eukaryota</taxon>
        <taxon>Viridiplantae</taxon>
        <taxon>Streptophyta</taxon>
        <taxon>Embryophyta</taxon>
        <taxon>Tracheophyta</taxon>
        <taxon>Spermatophyta</taxon>
        <taxon>Magnoliopsida</taxon>
        <taxon>eudicotyledons</taxon>
        <taxon>Gunneridae</taxon>
        <taxon>Pentapetalae</taxon>
        <taxon>rosids</taxon>
        <taxon>fabids</taxon>
        <taxon>Malpighiales</taxon>
        <taxon>Rhizophoraceae</taxon>
        <taxon>Rhizophora</taxon>
    </lineage>
</organism>
<sequence length="13" mass="1507">MNVIKGKRSDMID</sequence>
<accession>A0A2P2N1L9</accession>
<dbReference type="EMBL" id="GGEC01055863">
    <property type="protein sequence ID" value="MBX36347.1"/>
    <property type="molecule type" value="Transcribed_RNA"/>
</dbReference>
<proteinExistence type="predicted"/>